<proteinExistence type="predicted"/>
<evidence type="ECO:0000256" key="3">
    <source>
        <dbReference type="ARBA" id="ARBA00023242"/>
    </source>
</evidence>
<keyword evidence="2" id="KW-0238">DNA-binding</keyword>
<keyword evidence="3" id="KW-0539">Nucleus</keyword>
<dbReference type="GO" id="GO:0045893">
    <property type="term" value="P:positive regulation of DNA-templated transcription"/>
    <property type="evidence" value="ECO:0007669"/>
    <property type="project" value="InterPro"/>
</dbReference>
<name>A0A453FZ32_AEGTS</name>
<dbReference type="PANTHER" id="PTHR22952">
    <property type="entry name" value="CAMP-RESPONSE ELEMENT BINDING PROTEIN-RELATED"/>
    <property type="match status" value="1"/>
</dbReference>
<sequence>MNMDEFMSNIWNVEEFQETIGGGPVGMQEAPAVGDGGSGGDGDARGSGLCRQGYFSLPPPLCQKTMEEVWDEINKEPRPVHAQPYVVRSSPQLPVQRMMGNGRKSFCVVMLPSGNKSAIDCSRQDACRWDHFILIFCYTLVYIIKI</sequence>
<evidence type="ECO:0000256" key="2">
    <source>
        <dbReference type="ARBA" id="ARBA00023125"/>
    </source>
</evidence>
<comment type="subcellular location">
    <subcellularLocation>
        <location evidence="1">Nucleus</location>
    </subcellularLocation>
</comment>
<dbReference type="GO" id="GO:0005634">
    <property type="term" value="C:nucleus"/>
    <property type="evidence" value="ECO:0007669"/>
    <property type="project" value="UniProtKB-SubCell"/>
</dbReference>
<dbReference type="AlphaFoldDB" id="A0A453FZ32"/>
<dbReference type="Proteomes" id="UP000015105">
    <property type="component" value="Chromosome 3D"/>
</dbReference>
<reference evidence="5" key="1">
    <citation type="journal article" date="2014" name="Science">
        <title>Ancient hybridizations among the ancestral genomes of bread wheat.</title>
        <authorList>
            <consortium name="International Wheat Genome Sequencing Consortium,"/>
            <person name="Marcussen T."/>
            <person name="Sandve S.R."/>
            <person name="Heier L."/>
            <person name="Spannagl M."/>
            <person name="Pfeifer M."/>
            <person name="Jakobsen K.S."/>
            <person name="Wulff B.B."/>
            <person name="Steuernagel B."/>
            <person name="Mayer K.F."/>
            <person name="Olsen O.A."/>
        </authorList>
    </citation>
    <scope>NUCLEOTIDE SEQUENCE [LARGE SCALE GENOMIC DNA]</scope>
    <source>
        <strain evidence="5">cv. AL8/78</strain>
    </source>
</reference>
<reference evidence="5" key="2">
    <citation type="journal article" date="2017" name="Nat. Plants">
        <title>The Aegilops tauschii genome reveals multiple impacts of transposons.</title>
        <authorList>
            <person name="Zhao G."/>
            <person name="Zou C."/>
            <person name="Li K."/>
            <person name="Wang K."/>
            <person name="Li T."/>
            <person name="Gao L."/>
            <person name="Zhang X."/>
            <person name="Wang H."/>
            <person name="Yang Z."/>
            <person name="Liu X."/>
            <person name="Jiang W."/>
            <person name="Mao L."/>
            <person name="Kong X."/>
            <person name="Jiao Y."/>
            <person name="Jia J."/>
        </authorList>
    </citation>
    <scope>NUCLEOTIDE SEQUENCE [LARGE SCALE GENOMIC DNA]</scope>
    <source>
        <strain evidence="5">cv. AL8/78</strain>
    </source>
</reference>
<organism evidence="4 5">
    <name type="scientific">Aegilops tauschii subsp. strangulata</name>
    <name type="common">Goatgrass</name>
    <dbReference type="NCBI Taxonomy" id="200361"/>
    <lineage>
        <taxon>Eukaryota</taxon>
        <taxon>Viridiplantae</taxon>
        <taxon>Streptophyta</taxon>
        <taxon>Embryophyta</taxon>
        <taxon>Tracheophyta</taxon>
        <taxon>Spermatophyta</taxon>
        <taxon>Magnoliopsida</taxon>
        <taxon>Liliopsida</taxon>
        <taxon>Poales</taxon>
        <taxon>Poaceae</taxon>
        <taxon>BOP clade</taxon>
        <taxon>Pooideae</taxon>
        <taxon>Triticodae</taxon>
        <taxon>Triticeae</taxon>
        <taxon>Triticinae</taxon>
        <taxon>Aegilops</taxon>
    </lineage>
</organism>
<reference evidence="4" key="4">
    <citation type="submission" date="2019-03" db="UniProtKB">
        <authorList>
            <consortium name="EnsemblPlants"/>
        </authorList>
    </citation>
    <scope>IDENTIFICATION</scope>
</reference>
<dbReference type="STRING" id="200361.A0A453FZ32"/>
<reference evidence="4" key="3">
    <citation type="journal article" date="2017" name="Nature">
        <title>Genome sequence of the progenitor of the wheat D genome Aegilops tauschii.</title>
        <authorList>
            <person name="Luo M.C."/>
            <person name="Gu Y.Q."/>
            <person name="Puiu D."/>
            <person name="Wang H."/>
            <person name="Twardziok S.O."/>
            <person name="Deal K.R."/>
            <person name="Huo N."/>
            <person name="Zhu T."/>
            <person name="Wang L."/>
            <person name="Wang Y."/>
            <person name="McGuire P.E."/>
            <person name="Liu S."/>
            <person name="Long H."/>
            <person name="Ramasamy R.K."/>
            <person name="Rodriguez J.C."/>
            <person name="Van S.L."/>
            <person name="Yuan L."/>
            <person name="Wang Z."/>
            <person name="Xia Z."/>
            <person name="Xiao L."/>
            <person name="Anderson O.D."/>
            <person name="Ouyang S."/>
            <person name="Liang Y."/>
            <person name="Zimin A.V."/>
            <person name="Pertea G."/>
            <person name="Qi P."/>
            <person name="Bennetzen J.L."/>
            <person name="Dai X."/>
            <person name="Dawson M.W."/>
            <person name="Muller H.G."/>
            <person name="Kugler K."/>
            <person name="Rivarola-Duarte L."/>
            <person name="Spannagl M."/>
            <person name="Mayer K.F.X."/>
            <person name="Lu F.H."/>
            <person name="Bevan M.W."/>
            <person name="Leroy P."/>
            <person name="Li P."/>
            <person name="You F.M."/>
            <person name="Sun Q."/>
            <person name="Liu Z."/>
            <person name="Lyons E."/>
            <person name="Wicker T."/>
            <person name="Salzberg S.L."/>
            <person name="Devos K.M."/>
            <person name="Dvorak J."/>
        </authorList>
    </citation>
    <scope>NUCLEOTIDE SEQUENCE [LARGE SCALE GENOMIC DNA]</scope>
    <source>
        <strain evidence="4">cv. AL8/78</strain>
    </source>
</reference>
<evidence type="ECO:0000256" key="1">
    <source>
        <dbReference type="ARBA" id="ARBA00004123"/>
    </source>
</evidence>
<dbReference type="PANTHER" id="PTHR22952:SF175">
    <property type="entry name" value="PROTEIN ABSCISIC ACID-INSENSITIVE 5"/>
    <property type="match status" value="1"/>
</dbReference>
<dbReference type="GO" id="GO:0003677">
    <property type="term" value="F:DNA binding"/>
    <property type="evidence" value="ECO:0007669"/>
    <property type="project" value="UniProtKB-KW"/>
</dbReference>
<dbReference type="GO" id="GO:0003700">
    <property type="term" value="F:DNA-binding transcription factor activity"/>
    <property type="evidence" value="ECO:0007669"/>
    <property type="project" value="InterPro"/>
</dbReference>
<reference evidence="4" key="5">
    <citation type="journal article" date="2021" name="G3 (Bethesda)">
        <title>Aegilops tauschii genome assembly Aet v5.0 features greater sequence contiguity and improved annotation.</title>
        <authorList>
            <person name="Wang L."/>
            <person name="Zhu T."/>
            <person name="Rodriguez J.C."/>
            <person name="Deal K.R."/>
            <person name="Dubcovsky J."/>
            <person name="McGuire P.E."/>
            <person name="Lux T."/>
            <person name="Spannagl M."/>
            <person name="Mayer K.F.X."/>
            <person name="Baldrich P."/>
            <person name="Meyers B.C."/>
            <person name="Huo N."/>
            <person name="Gu Y.Q."/>
            <person name="Zhou H."/>
            <person name="Devos K.M."/>
            <person name="Bennetzen J.L."/>
            <person name="Unver T."/>
            <person name="Budak H."/>
            <person name="Gulick P.J."/>
            <person name="Galiba G."/>
            <person name="Kalapos B."/>
            <person name="Nelson D.R."/>
            <person name="Li P."/>
            <person name="You F.M."/>
            <person name="Luo M.C."/>
            <person name="Dvorak J."/>
        </authorList>
    </citation>
    <scope>NUCLEOTIDE SEQUENCE [LARGE SCALE GENOMIC DNA]</scope>
    <source>
        <strain evidence="4">cv. AL8/78</strain>
    </source>
</reference>
<accession>A0A453FZ32</accession>
<evidence type="ECO:0000313" key="4">
    <source>
        <dbReference type="EnsemblPlants" id="AET3Gv20831900.2"/>
    </source>
</evidence>
<dbReference type="Gramene" id="AET3Gv20831900.2">
    <property type="protein sequence ID" value="AET3Gv20831900.2"/>
    <property type="gene ID" value="AET3Gv20831900"/>
</dbReference>
<keyword evidence="5" id="KW-1185">Reference proteome</keyword>
<evidence type="ECO:0000313" key="5">
    <source>
        <dbReference type="Proteomes" id="UP000015105"/>
    </source>
</evidence>
<protein>
    <submittedName>
        <fullName evidence="4">Uncharacterized protein</fullName>
    </submittedName>
</protein>
<dbReference type="Gramene" id="AET3Gv20831900.1">
    <property type="protein sequence ID" value="AET3Gv20831900.1"/>
    <property type="gene ID" value="AET3Gv20831900"/>
</dbReference>
<dbReference type="EnsemblPlants" id="AET3Gv20831900.2">
    <property type="protein sequence ID" value="AET3Gv20831900.2"/>
    <property type="gene ID" value="AET3Gv20831900"/>
</dbReference>
<dbReference type="EnsemblPlants" id="AET3Gv20831900.1">
    <property type="protein sequence ID" value="AET3Gv20831900.1"/>
    <property type="gene ID" value="AET3Gv20831900"/>
</dbReference>
<dbReference type="InterPro" id="IPR043452">
    <property type="entry name" value="BZIP46-like"/>
</dbReference>